<dbReference type="CDD" id="cd00190">
    <property type="entry name" value="Tryp_SPc"/>
    <property type="match status" value="1"/>
</dbReference>
<dbReference type="GeneID" id="120047285"/>
<evidence type="ECO:0000313" key="9">
    <source>
        <dbReference type="RefSeq" id="XP_038848738.1"/>
    </source>
</evidence>
<sequence>MKDLLSHLFPSLFLPSLSSSFTQSHVEVHLGEHNISRTEGNEQFISSFRIIPHPNYRSYNINNNIKLSKPTTLNTYVQPVALPTSCAPAGTMCVVSGWGNTRSSTADSNKLQCLNLPILSFNDCNNSYSGMITNTVFCVGYMEGGKDSCQVLNSTDL</sequence>
<dbReference type="RefSeq" id="XP_038848738.1">
    <property type="nucleotide sequence ID" value="XM_038992810.1"/>
</dbReference>
<accession>A0A8U0QSZ7</accession>
<comment type="catalytic activity">
    <reaction evidence="5">
        <text>Preferential cleavage: Arg-|-Xaa, Lys-|-Xaa.</text>
        <dbReference type="EC" id="3.4.21.4"/>
    </reaction>
</comment>
<dbReference type="GO" id="GO:0004252">
    <property type="term" value="F:serine-type endopeptidase activity"/>
    <property type="evidence" value="ECO:0007669"/>
    <property type="project" value="UniProtKB-EC"/>
</dbReference>
<dbReference type="PANTHER" id="PTHR24264:SF6">
    <property type="entry name" value="TRYPSINOGEN 1A-RELATED"/>
    <property type="match status" value="1"/>
</dbReference>
<dbReference type="GO" id="GO:0006508">
    <property type="term" value="P:proteolysis"/>
    <property type="evidence" value="ECO:0007669"/>
    <property type="project" value="UniProtKB-KW"/>
</dbReference>
<dbReference type="InterPro" id="IPR050127">
    <property type="entry name" value="Serine_Proteases_S1"/>
</dbReference>
<evidence type="ECO:0000259" key="7">
    <source>
        <dbReference type="PROSITE" id="PS50240"/>
    </source>
</evidence>
<dbReference type="KEGG" id="snh:120047285"/>
<dbReference type="SMART" id="SM00020">
    <property type="entry name" value="Tryp_SPc"/>
    <property type="match status" value="1"/>
</dbReference>
<dbReference type="InterPro" id="IPR009003">
    <property type="entry name" value="Peptidase_S1_PA"/>
</dbReference>
<evidence type="ECO:0000313" key="8">
    <source>
        <dbReference type="Proteomes" id="UP000808372"/>
    </source>
</evidence>
<dbReference type="GO" id="GO:0005615">
    <property type="term" value="C:extracellular space"/>
    <property type="evidence" value="ECO:0007669"/>
    <property type="project" value="TreeGrafter"/>
</dbReference>
<dbReference type="EC" id="3.4.21.4" evidence="6"/>
<dbReference type="Gene3D" id="2.40.10.10">
    <property type="entry name" value="Trypsin-like serine proteases"/>
    <property type="match status" value="2"/>
</dbReference>
<keyword evidence="8" id="KW-1185">Reference proteome</keyword>
<dbReference type="FunFam" id="2.40.10.10:FF:000166">
    <property type="entry name" value="Trypsin"/>
    <property type="match status" value="1"/>
</dbReference>
<dbReference type="Pfam" id="PF00089">
    <property type="entry name" value="Trypsin"/>
    <property type="match status" value="1"/>
</dbReference>
<keyword evidence="3" id="KW-0720">Serine protease</keyword>
<evidence type="ECO:0000256" key="3">
    <source>
        <dbReference type="ARBA" id="ARBA00022825"/>
    </source>
</evidence>
<dbReference type="SUPFAM" id="SSF50494">
    <property type="entry name" value="Trypsin-like serine proteases"/>
    <property type="match status" value="1"/>
</dbReference>
<evidence type="ECO:0000256" key="5">
    <source>
        <dbReference type="ARBA" id="ARBA00036320"/>
    </source>
</evidence>
<dbReference type="Proteomes" id="UP000808372">
    <property type="component" value="Chromosome 5"/>
</dbReference>
<keyword evidence="1" id="KW-0645">Protease</keyword>
<protein>
    <recommendedName>
        <fullName evidence="6">trypsin</fullName>
        <ecNumber evidence="6">3.4.21.4</ecNumber>
    </recommendedName>
</protein>
<keyword evidence="2" id="KW-0378">Hydrolase</keyword>
<gene>
    <name evidence="9" type="primary">LOC120047285</name>
</gene>
<evidence type="ECO:0000256" key="4">
    <source>
        <dbReference type="ARBA" id="ARBA00023157"/>
    </source>
</evidence>
<reference evidence="9" key="1">
    <citation type="submission" date="2025-08" db="UniProtKB">
        <authorList>
            <consortium name="RefSeq"/>
        </authorList>
    </citation>
    <scope>IDENTIFICATION</scope>
    <source>
        <tissue evidence="9">White muscle</tissue>
    </source>
</reference>
<feature type="domain" description="Peptidase S1" evidence="7">
    <location>
        <begin position="21"/>
        <end position="157"/>
    </location>
</feature>
<evidence type="ECO:0000256" key="1">
    <source>
        <dbReference type="ARBA" id="ARBA00022670"/>
    </source>
</evidence>
<dbReference type="InterPro" id="IPR043504">
    <property type="entry name" value="Peptidase_S1_PA_chymotrypsin"/>
</dbReference>
<evidence type="ECO:0000256" key="6">
    <source>
        <dbReference type="ARBA" id="ARBA00038868"/>
    </source>
</evidence>
<dbReference type="PROSITE" id="PS50240">
    <property type="entry name" value="TRYPSIN_DOM"/>
    <property type="match status" value="1"/>
</dbReference>
<keyword evidence="4" id="KW-1015">Disulfide bond</keyword>
<organism evidence="8 9">
    <name type="scientific">Salvelinus namaycush</name>
    <name type="common">Lake trout</name>
    <name type="synonym">Salmo namaycush</name>
    <dbReference type="NCBI Taxonomy" id="8040"/>
    <lineage>
        <taxon>Eukaryota</taxon>
        <taxon>Metazoa</taxon>
        <taxon>Chordata</taxon>
        <taxon>Craniata</taxon>
        <taxon>Vertebrata</taxon>
        <taxon>Euteleostomi</taxon>
        <taxon>Actinopterygii</taxon>
        <taxon>Neopterygii</taxon>
        <taxon>Teleostei</taxon>
        <taxon>Protacanthopterygii</taxon>
        <taxon>Salmoniformes</taxon>
        <taxon>Salmonidae</taxon>
        <taxon>Salmoninae</taxon>
        <taxon>Salvelinus</taxon>
    </lineage>
</organism>
<proteinExistence type="predicted"/>
<dbReference type="AlphaFoldDB" id="A0A8U0QSZ7"/>
<name>A0A8U0QSZ7_SALNM</name>
<evidence type="ECO:0000256" key="2">
    <source>
        <dbReference type="ARBA" id="ARBA00022801"/>
    </source>
</evidence>
<dbReference type="InterPro" id="IPR001254">
    <property type="entry name" value="Trypsin_dom"/>
</dbReference>
<dbReference type="PANTHER" id="PTHR24264">
    <property type="entry name" value="TRYPSIN-RELATED"/>
    <property type="match status" value="1"/>
</dbReference>